<evidence type="ECO:0000313" key="11">
    <source>
        <dbReference type="EMBL" id="KAK9665720.1"/>
    </source>
</evidence>
<dbReference type="PANTHER" id="PTHR36766">
    <property type="entry name" value="PLANT BROAD-SPECTRUM MILDEW RESISTANCE PROTEIN RPW8"/>
    <property type="match status" value="1"/>
</dbReference>
<keyword evidence="2" id="KW-0547">Nucleotide-binding</keyword>
<feature type="domain" description="Disease resistance R13L4/SHOC-2-like LRR" evidence="10">
    <location>
        <begin position="537"/>
        <end position="824"/>
    </location>
</feature>
<evidence type="ECO:0000259" key="9">
    <source>
        <dbReference type="Pfam" id="PF23559"/>
    </source>
</evidence>
<evidence type="ECO:0000259" key="7">
    <source>
        <dbReference type="Pfam" id="PF18052"/>
    </source>
</evidence>
<dbReference type="FunFam" id="3.40.50.300:FF:001091">
    <property type="entry name" value="Probable disease resistance protein At1g61300"/>
    <property type="match status" value="1"/>
</dbReference>
<dbReference type="InterPro" id="IPR032675">
    <property type="entry name" value="LRR_dom_sf"/>
</dbReference>
<dbReference type="Pfam" id="PF18052">
    <property type="entry name" value="Rx_N"/>
    <property type="match status" value="1"/>
</dbReference>
<dbReference type="Pfam" id="PF00931">
    <property type="entry name" value="NB-ARC"/>
    <property type="match status" value="1"/>
</dbReference>
<dbReference type="Gene3D" id="3.40.50.300">
    <property type="entry name" value="P-loop containing nucleotide triphosphate hydrolases"/>
    <property type="match status" value="1"/>
</dbReference>
<feature type="domain" description="NB-ARC" evidence="6">
    <location>
        <begin position="170"/>
        <end position="346"/>
    </location>
</feature>
<dbReference type="PRINTS" id="PR00364">
    <property type="entry name" value="DISEASERSIST"/>
</dbReference>
<reference evidence="11" key="1">
    <citation type="submission" date="2024-03" db="EMBL/GenBank/DDBJ databases">
        <title>WGS assembly of Saponaria officinalis var. Norfolk2.</title>
        <authorList>
            <person name="Jenkins J."/>
            <person name="Shu S."/>
            <person name="Grimwood J."/>
            <person name="Barry K."/>
            <person name="Goodstein D."/>
            <person name="Schmutz J."/>
            <person name="Leebens-Mack J."/>
            <person name="Osbourn A."/>
        </authorList>
    </citation>
    <scope>NUCLEOTIDE SEQUENCE [LARGE SCALE GENOMIC DNA]</scope>
    <source>
        <strain evidence="11">JIC</strain>
    </source>
</reference>
<dbReference type="GO" id="GO:0051707">
    <property type="term" value="P:response to other organism"/>
    <property type="evidence" value="ECO:0007669"/>
    <property type="project" value="UniProtKB-ARBA"/>
</dbReference>
<dbReference type="GO" id="GO:0005524">
    <property type="term" value="F:ATP binding"/>
    <property type="evidence" value="ECO:0007669"/>
    <property type="project" value="UniProtKB-KW"/>
</dbReference>
<feature type="region of interest" description="Disordered" evidence="5">
    <location>
        <begin position="839"/>
        <end position="861"/>
    </location>
</feature>
<dbReference type="InterPro" id="IPR041118">
    <property type="entry name" value="Rx_N"/>
</dbReference>
<keyword evidence="3" id="KW-0611">Plant defense</keyword>
<keyword evidence="1" id="KW-0677">Repeat</keyword>
<accession>A0AAW1GML6</accession>
<dbReference type="Gene3D" id="1.20.5.4130">
    <property type="match status" value="1"/>
</dbReference>
<evidence type="ECO:0000259" key="8">
    <source>
        <dbReference type="Pfam" id="PF23247"/>
    </source>
</evidence>
<dbReference type="InterPro" id="IPR057135">
    <property type="entry name" value="At4g27190-like_LRR"/>
</dbReference>
<dbReference type="SUPFAM" id="SSF52540">
    <property type="entry name" value="P-loop containing nucleoside triphosphate hydrolases"/>
    <property type="match status" value="1"/>
</dbReference>
<dbReference type="InterPro" id="IPR036388">
    <property type="entry name" value="WH-like_DNA-bd_sf"/>
</dbReference>
<comment type="caution">
    <text evidence="11">The sequence shown here is derived from an EMBL/GenBank/DDBJ whole genome shotgun (WGS) entry which is preliminary data.</text>
</comment>
<dbReference type="PANTHER" id="PTHR36766:SF35">
    <property type="entry name" value="DISEASE RESISTANCE PROTEIN RGA3"/>
    <property type="match status" value="1"/>
</dbReference>
<dbReference type="GO" id="GO:0043531">
    <property type="term" value="F:ADP binding"/>
    <property type="evidence" value="ECO:0007669"/>
    <property type="project" value="InterPro"/>
</dbReference>
<evidence type="ECO:0000259" key="10">
    <source>
        <dbReference type="Pfam" id="PF23598"/>
    </source>
</evidence>
<feature type="compositionally biased region" description="Basic residues" evidence="5">
    <location>
        <begin position="850"/>
        <end position="861"/>
    </location>
</feature>
<evidence type="ECO:0000256" key="3">
    <source>
        <dbReference type="ARBA" id="ARBA00022821"/>
    </source>
</evidence>
<dbReference type="AlphaFoldDB" id="A0AAW1GML6"/>
<keyword evidence="4" id="KW-0067">ATP-binding</keyword>
<dbReference type="Pfam" id="PF23598">
    <property type="entry name" value="LRR_14"/>
    <property type="match status" value="1"/>
</dbReference>
<proteinExistence type="predicted"/>
<dbReference type="Gene3D" id="3.80.10.10">
    <property type="entry name" value="Ribonuclease Inhibitor"/>
    <property type="match status" value="2"/>
</dbReference>
<dbReference type="Gene3D" id="1.10.8.430">
    <property type="entry name" value="Helical domain of apoptotic protease-activating factors"/>
    <property type="match status" value="1"/>
</dbReference>
<dbReference type="SUPFAM" id="SSF52058">
    <property type="entry name" value="L domain-like"/>
    <property type="match status" value="1"/>
</dbReference>
<feature type="domain" description="Disease resistance N-terminal" evidence="7">
    <location>
        <begin position="23"/>
        <end position="100"/>
    </location>
</feature>
<dbReference type="EMBL" id="JBDFQZ010000014">
    <property type="protein sequence ID" value="KAK9665720.1"/>
    <property type="molecule type" value="Genomic_DNA"/>
</dbReference>
<dbReference type="InterPro" id="IPR002182">
    <property type="entry name" value="NB-ARC"/>
</dbReference>
<dbReference type="Pfam" id="PF23559">
    <property type="entry name" value="WHD_DRP"/>
    <property type="match status" value="1"/>
</dbReference>
<evidence type="ECO:0000256" key="1">
    <source>
        <dbReference type="ARBA" id="ARBA00022737"/>
    </source>
</evidence>
<evidence type="ECO:0000313" key="12">
    <source>
        <dbReference type="Proteomes" id="UP001443914"/>
    </source>
</evidence>
<protein>
    <submittedName>
        <fullName evidence="11">Uncharacterized protein</fullName>
    </submittedName>
</protein>
<dbReference type="GO" id="GO:0006952">
    <property type="term" value="P:defense response"/>
    <property type="evidence" value="ECO:0007669"/>
    <property type="project" value="UniProtKB-KW"/>
</dbReference>
<dbReference type="InterPro" id="IPR027417">
    <property type="entry name" value="P-loop_NTPase"/>
</dbReference>
<dbReference type="Proteomes" id="UP001443914">
    <property type="component" value="Unassembled WGS sequence"/>
</dbReference>
<name>A0AAW1GML6_SAPOF</name>
<gene>
    <name evidence="11" type="ORF">RND81_14G131000</name>
</gene>
<organism evidence="11 12">
    <name type="scientific">Saponaria officinalis</name>
    <name type="common">Common soapwort</name>
    <name type="synonym">Lychnis saponaria</name>
    <dbReference type="NCBI Taxonomy" id="3572"/>
    <lineage>
        <taxon>Eukaryota</taxon>
        <taxon>Viridiplantae</taxon>
        <taxon>Streptophyta</taxon>
        <taxon>Embryophyta</taxon>
        <taxon>Tracheophyta</taxon>
        <taxon>Spermatophyta</taxon>
        <taxon>Magnoliopsida</taxon>
        <taxon>eudicotyledons</taxon>
        <taxon>Gunneridae</taxon>
        <taxon>Pentapetalae</taxon>
        <taxon>Caryophyllales</taxon>
        <taxon>Caryophyllaceae</taxon>
        <taxon>Caryophylleae</taxon>
        <taxon>Saponaria</taxon>
    </lineage>
</organism>
<evidence type="ECO:0000256" key="2">
    <source>
        <dbReference type="ARBA" id="ARBA00022741"/>
    </source>
</evidence>
<keyword evidence="12" id="KW-1185">Reference proteome</keyword>
<dbReference type="Pfam" id="PF23247">
    <property type="entry name" value="LRR_RPS2"/>
    <property type="match status" value="1"/>
</dbReference>
<feature type="domain" description="Disease resistance protein At4g27190-like leucine-rich repeats" evidence="8">
    <location>
        <begin position="968"/>
        <end position="1089"/>
    </location>
</feature>
<feature type="domain" description="Disease resistance protein winged helix" evidence="9">
    <location>
        <begin position="428"/>
        <end position="500"/>
    </location>
</feature>
<dbReference type="InterPro" id="IPR042197">
    <property type="entry name" value="Apaf_helical"/>
</dbReference>
<dbReference type="Gene3D" id="1.10.10.10">
    <property type="entry name" value="Winged helix-like DNA-binding domain superfamily/Winged helix DNA-binding domain"/>
    <property type="match status" value="1"/>
</dbReference>
<evidence type="ECO:0000256" key="5">
    <source>
        <dbReference type="SAM" id="MobiDB-lite"/>
    </source>
</evidence>
<sequence length="1117" mass="127910">MDVTATMSVVQTLCAALECSKLKEVCSVLGKKPKFNRLSNTVSDIRALLLDVKANREELSHEAVVWLKELKDAIYDADDLVDEFVTLAAQKQLVEDGRACKEAHLFFSRFDPVNVADYMAHRVKKIREKLDVSASENDQFGFDVDYLSVRRRKPEGNCSYVYENDVIGRETDLSNVIGVLLDSTVMDDVSVLSIMGVGGVGKTALARLVYNDERVVKAFSLRLWTCVSDQDQEEFNVDEIIRKIVGSATDQKHYDSETNQVHDQLMEHIEGRKYLLVLDDVWTENREQWLKLVQVLKVGQRGSRIIVTTRSRKTATETISVGSTYELQGLSEENSLHLFEKTAFEGATPSDNLVEIGQQIVKVCDNIPLAIRVVGSLLYGQDESQWASFQESGLARIGLGKDEISPILKLSYDHLEPALQSCFSYCALFPRDYKIQKDMLISIWISQGFIVPLDECQSMEDAGEEYFSILLQRCFFQDVKKDEYGEIVSCKIHDLMHDFARELAGEEISAVDAGAKSRVRTYFEVGRKNQIPLNQLVENYISLRTLVMRDSDIKTLPDSIDKLLHLRCLDLSDNSSLEFLPNSVMNLHNLQTLRLRSCINLKELPKNLSKLSKLQVLDIAYCYRLAFVPSDLHKLTSLHTLSDYKVCVTSSSSSQCFDQLEGLKSLVNLKGGLWIKLWFCTNAAYVKEDGREGVYMKNKEHLKHVRFDIQHSQGDTVGDYEMALLEDLQPHSNLKGVVFSGYDSMRFPSWVRDDNLSTFIPNLVRLEFVRCKKLQFLPCLRKLHHLKFLSLFDLPNLEYLETSSSGFGEEVQIVYPCLEEFRLSGLLKLKGFRKETVEDDVSGDSSTSTRRQRKTKTRVNTRKSRRLPFSLYLPQLKSLQIRECLELTSTILCPRVEEMILRVFNRKLTVKTTSEHENQRYAKLQSVIIDNIAWLNLLPTETFQCLSHICIFWDKELESLSEVEDIFRSCSSSLRNLEICHCPKLKCISAGLKHLTVLETLVLEYIANLRLTSSEKEEREQDGTPWRSLHQSLRSLELSSLPNVVNLPKGMQFLTSLRSLKIWDCQEMKSMPKWIPELVSLKRLDVQGCPHLCERYENLMEKDWPNTEHIPGVSVRW</sequence>
<evidence type="ECO:0000256" key="4">
    <source>
        <dbReference type="ARBA" id="ARBA00022840"/>
    </source>
</evidence>
<evidence type="ECO:0000259" key="6">
    <source>
        <dbReference type="Pfam" id="PF00931"/>
    </source>
</evidence>
<dbReference type="InterPro" id="IPR055414">
    <property type="entry name" value="LRR_R13L4/SHOC2-like"/>
</dbReference>
<dbReference type="InterPro" id="IPR058922">
    <property type="entry name" value="WHD_DRP"/>
</dbReference>
<dbReference type="FunFam" id="1.10.10.10:FF:000322">
    <property type="entry name" value="Probable disease resistance protein At1g63360"/>
    <property type="match status" value="1"/>
</dbReference>